<dbReference type="PANTHER" id="PTHR43798:SF29">
    <property type="entry name" value="AB HYDROLASE-1 DOMAIN-CONTAINING PROTEIN"/>
    <property type="match status" value="1"/>
</dbReference>
<dbReference type="Pfam" id="PF12697">
    <property type="entry name" value="Abhydrolase_6"/>
    <property type="match status" value="1"/>
</dbReference>
<organism evidence="2 3">
    <name type="scientific">Roseomonas elaeocarpi</name>
    <dbReference type="NCBI Taxonomy" id="907779"/>
    <lineage>
        <taxon>Bacteria</taxon>
        <taxon>Pseudomonadati</taxon>
        <taxon>Pseudomonadota</taxon>
        <taxon>Alphaproteobacteria</taxon>
        <taxon>Acetobacterales</taxon>
        <taxon>Roseomonadaceae</taxon>
        <taxon>Roseomonas</taxon>
    </lineage>
</organism>
<dbReference type="InterPro" id="IPR050266">
    <property type="entry name" value="AB_hydrolase_sf"/>
</dbReference>
<dbReference type="PRINTS" id="PR00111">
    <property type="entry name" value="ABHYDROLASE"/>
</dbReference>
<dbReference type="SUPFAM" id="SSF53474">
    <property type="entry name" value="alpha/beta-Hydrolases"/>
    <property type="match status" value="1"/>
</dbReference>
<dbReference type="Proteomes" id="UP001589865">
    <property type="component" value="Unassembled WGS sequence"/>
</dbReference>
<protein>
    <submittedName>
        <fullName evidence="2">Alpha/beta fold hydrolase</fullName>
    </submittedName>
</protein>
<gene>
    <name evidence="2" type="ORF">ACFFGY_13820</name>
</gene>
<dbReference type="GO" id="GO:0016787">
    <property type="term" value="F:hydrolase activity"/>
    <property type="evidence" value="ECO:0007669"/>
    <property type="project" value="UniProtKB-KW"/>
</dbReference>
<evidence type="ECO:0000313" key="3">
    <source>
        <dbReference type="Proteomes" id="UP001589865"/>
    </source>
</evidence>
<accession>A0ABV6JUD4</accession>
<dbReference type="PANTHER" id="PTHR43798">
    <property type="entry name" value="MONOACYLGLYCEROL LIPASE"/>
    <property type="match status" value="1"/>
</dbReference>
<evidence type="ECO:0000313" key="2">
    <source>
        <dbReference type="EMBL" id="MFC0409331.1"/>
    </source>
</evidence>
<dbReference type="EMBL" id="JBHLUN010000009">
    <property type="protein sequence ID" value="MFC0409331.1"/>
    <property type="molecule type" value="Genomic_DNA"/>
</dbReference>
<keyword evidence="2" id="KW-0378">Hydrolase</keyword>
<keyword evidence="3" id="KW-1185">Reference proteome</keyword>
<sequence>MRPTLILLPGLLNDRRLWQAQREGLRDVAEVRIADLTQDDSVEAMARRVLDTAPEHFLLGGLSMGGYVALEIMRQQPARVSRLALFDTSARPDAPEQRRRRQGLLAICRANPPERFRGVTPRLLPELVHADHVGGPVGEVVMAMARELGRDVFIRQQTAILGRPDFRPGLPAIAVPTLVAVGEDDRVTPPERSREMASLIPGARYGELARCGHLPPMEAPEAVTALLRGWLAD</sequence>
<feature type="domain" description="AB hydrolase-1" evidence="1">
    <location>
        <begin position="40"/>
        <end position="225"/>
    </location>
</feature>
<dbReference type="InterPro" id="IPR000073">
    <property type="entry name" value="AB_hydrolase_1"/>
</dbReference>
<dbReference type="InterPro" id="IPR029058">
    <property type="entry name" value="AB_hydrolase_fold"/>
</dbReference>
<comment type="caution">
    <text evidence="2">The sequence shown here is derived from an EMBL/GenBank/DDBJ whole genome shotgun (WGS) entry which is preliminary data.</text>
</comment>
<dbReference type="Gene3D" id="3.40.50.1820">
    <property type="entry name" value="alpha/beta hydrolase"/>
    <property type="match status" value="1"/>
</dbReference>
<evidence type="ECO:0000259" key="1">
    <source>
        <dbReference type="Pfam" id="PF12697"/>
    </source>
</evidence>
<reference evidence="2 3" key="1">
    <citation type="submission" date="2024-09" db="EMBL/GenBank/DDBJ databases">
        <authorList>
            <person name="Sun Q."/>
            <person name="Mori K."/>
        </authorList>
    </citation>
    <scope>NUCLEOTIDE SEQUENCE [LARGE SCALE GENOMIC DNA]</scope>
    <source>
        <strain evidence="2 3">TBRC 5777</strain>
    </source>
</reference>
<name>A0ABV6JUD4_9PROT</name>
<dbReference type="RefSeq" id="WP_377045083.1">
    <property type="nucleotide sequence ID" value="NZ_JBHLUN010000009.1"/>
</dbReference>
<proteinExistence type="predicted"/>